<organism evidence="2 3">
    <name type="scientific">Roseibium algae</name>
    <dbReference type="NCBI Taxonomy" id="3123038"/>
    <lineage>
        <taxon>Bacteria</taxon>
        <taxon>Pseudomonadati</taxon>
        <taxon>Pseudomonadota</taxon>
        <taxon>Alphaproteobacteria</taxon>
        <taxon>Hyphomicrobiales</taxon>
        <taxon>Stappiaceae</taxon>
        <taxon>Roseibium</taxon>
    </lineage>
</organism>
<dbReference type="PANTHER" id="PTHR12910">
    <property type="entry name" value="NADH-UBIQUINONE OXIDOREDUCTASE SUBUNIT B17.2"/>
    <property type="match status" value="1"/>
</dbReference>
<evidence type="ECO:0000256" key="1">
    <source>
        <dbReference type="SAM" id="MobiDB-lite"/>
    </source>
</evidence>
<accession>A0ABU8TPC4</accession>
<dbReference type="Proteomes" id="UP001385499">
    <property type="component" value="Unassembled WGS sequence"/>
</dbReference>
<comment type="caution">
    <text evidence="2">The sequence shown here is derived from an EMBL/GenBank/DDBJ whole genome shotgun (WGS) entry which is preliminary data.</text>
</comment>
<protein>
    <submittedName>
        <fullName evidence="2">NADH:ubiquinone oxidoreductase subunit NDUFA12</fullName>
    </submittedName>
</protein>
<dbReference type="InterPro" id="IPR007763">
    <property type="entry name" value="NDUFA12"/>
</dbReference>
<keyword evidence="3" id="KW-1185">Reference proteome</keyword>
<dbReference type="PANTHER" id="PTHR12910:SF2">
    <property type="entry name" value="NADH DEHYDROGENASE [UBIQUINONE] 1 ALPHA SUBCOMPLEX SUBUNIT 12"/>
    <property type="match status" value="1"/>
</dbReference>
<dbReference type="Pfam" id="PF05071">
    <property type="entry name" value="NDUFA12"/>
    <property type="match status" value="1"/>
</dbReference>
<evidence type="ECO:0000313" key="2">
    <source>
        <dbReference type="EMBL" id="MEJ8476028.1"/>
    </source>
</evidence>
<name>A0ABU8TPC4_9HYPH</name>
<feature type="region of interest" description="Disordered" evidence="1">
    <location>
        <begin position="91"/>
        <end position="128"/>
    </location>
</feature>
<proteinExistence type="predicted"/>
<evidence type="ECO:0000313" key="3">
    <source>
        <dbReference type="Proteomes" id="UP001385499"/>
    </source>
</evidence>
<sequence length="128" mass="14975">MKNFLLEIFTWWNGRTMGTRFFTWRKGEFVGEDEFGNKYYRERAGKKRWVIYNGVSDASKIPSGWHGWMHHRVDTAPVDETYYAKGWQKPHEANHTGTSLAYRPDGSILTPEKRPEVSGDYQAWSPGK</sequence>
<gene>
    <name evidence="2" type="ORF">V6575_18195</name>
</gene>
<reference evidence="2 3" key="1">
    <citation type="submission" date="2024-02" db="EMBL/GenBank/DDBJ databases">
        <title>Roseibium algae sp. nov., isolated from marine alga (Grateloupia sp.), showing potential in myo-inositol conversion.</title>
        <authorList>
            <person name="Wang Y."/>
        </authorList>
    </citation>
    <scope>NUCLEOTIDE SEQUENCE [LARGE SCALE GENOMIC DNA]</scope>
    <source>
        <strain evidence="2 3">H3510</strain>
    </source>
</reference>
<dbReference type="NCBIfam" id="NF006040">
    <property type="entry name" value="PRK08183.1"/>
    <property type="match status" value="1"/>
</dbReference>
<dbReference type="RefSeq" id="WP_340276347.1">
    <property type="nucleotide sequence ID" value="NZ_JBAKIA010000014.1"/>
</dbReference>
<dbReference type="EMBL" id="JBAKIA010000014">
    <property type="protein sequence ID" value="MEJ8476028.1"/>
    <property type="molecule type" value="Genomic_DNA"/>
</dbReference>